<evidence type="ECO:0000256" key="1">
    <source>
        <dbReference type="ARBA" id="ARBA00004141"/>
    </source>
</evidence>
<dbReference type="RefSeq" id="XP_003647258.1">
    <property type="nucleotide sequence ID" value="XM_003647210.1"/>
</dbReference>
<dbReference type="InterPro" id="IPR005045">
    <property type="entry name" value="CDC50/LEM3_fam"/>
</dbReference>
<proteinExistence type="inferred from homology"/>
<dbReference type="GO" id="GO:0005783">
    <property type="term" value="C:endoplasmic reticulum"/>
    <property type="evidence" value="ECO:0007669"/>
    <property type="project" value="TreeGrafter"/>
</dbReference>
<keyword evidence="9" id="KW-1185">Reference proteome</keyword>
<dbReference type="GO" id="GO:0005794">
    <property type="term" value="C:Golgi apparatus"/>
    <property type="evidence" value="ECO:0007669"/>
    <property type="project" value="TreeGrafter"/>
</dbReference>
<evidence type="ECO:0000256" key="4">
    <source>
        <dbReference type="ARBA" id="ARBA00022989"/>
    </source>
</evidence>
<evidence type="ECO:0000313" key="8">
    <source>
        <dbReference type="EMBL" id="AET40441.1"/>
    </source>
</evidence>
<dbReference type="GO" id="GO:0005886">
    <property type="term" value="C:plasma membrane"/>
    <property type="evidence" value="ECO:0007669"/>
    <property type="project" value="TreeGrafter"/>
</dbReference>
<keyword evidence="3 7" id="KW-0812">Transmembrane</keyword>
<comment type="subcellular location">
    <subcellularLocation>
        <location evidence="1">Membrane</location>
        <topology evidence="1">Multi-pass membrane protein</topology>
    </subcellularLocation>
</comment>
<keyword evidence="5 6" id="KW-0472">Membrane</keyword>
<dbReference type="Proteomes" id="UP000006790">
    <property type="component" value="Chromosome 6"/>
</dbReference>
<protein>
    <recommendedName>
        <fullName evidence="10">Cell division control protein 50</fullName>
    </recommendedName>
</protein>
<sequence>MVVASGTPARTNSADTYFFMGTQKSKRPPNTAFRQQRLKAWQPILSPQSILPLLILISAIFAPIGIGLIISANSVQDLVVNYSYCETASNEFQTIPSKFVSYHFKSKVEEPPEWKFVANENGDKKCQLKFQIPNKISRPVYVYYKLTNFYQNHRKYVQSFDLNQLKGKAVELADLSPNCNPLSKESGKVIYPCGLIANSLFNDTYSQVLQGLDSTKNYTMSNKNISWKTDRNRYKRTEYKVSDIMPPPNWRTQYPDGYTEENIPDLSTWEEFQIWMRTAGLPRFYKLALKNEEDPLSDGKYIMEIGMNYPVKIFDGTKSFVLTTNSIIGGRNMSLGIAYLVVAGISLLFGFVFLAKLIIQPRKLGDHTYLNFHQQEENPSDVPIVPQLREML</sequence>
<reference evidence="9" key="1">
    <citation type="journal article" date="2012" name="G3 (Bethesda)">
        <title>Pichia sorbitophila, an interspecies yeast hybrid reveals early steps of genome resolution following polyploidization.</title>
        <authorList>
            <person name="Leh Louis V."/>
            <person name="Despons L."/>
            <person name="Friedrich A."/>
            <person name="Martin T."/>
            <person name="Durrens P."/>
            <person name="Casaregola S."/>
            <person name="Neuveglise C."/>
            <person name="Fairhead C."/>
            <person name="Marck C."/>
            <person name="Cruz J.A."/>
            <person name="Straub M.L."/>
            <person name="Kugler V."/>
            <person name="Sacerdot C."/>
            <person name="Uzunov Z."/>
            <person name="Thierry A."/>
            <person name="Weiss S."/>
            <person name="Bleykasten C."/>
            <person name="De Montigny J."/>
            <person name="Jacques N."/>
            <person name="Jung P."/>
            <person name="Lemaire M."/>
            <person name="Mallet S."/>
            <person name="Morel G."/>
            <person name="Richard G.F."/>
            <person name="Sarkar A."/>
            <person name="Savel G."/>
            <person name="Schacherer J."/>
            <person name="Seret M.L."/>
            <person name="Talla E."/>
            <person name="Samson G."/>
            <person name="Jubin C."/>
            <person name="Poulain J."/>
            <person name="Vacherie B."/>
            <person name="Barbe V."/>
            <person name="Pelletier E."/>
            <person name="Sherman D.J."/>
            <person name="Westhof E."/>
            <person name="Weissenbach J."/>
            <person name="Baret P.V."/>
            <person name="Wincker P."/>
            <person name="Gaillardin C."/>
            <person name="Dujon B."/>
            <person name="Souciet J.L."/>
        </authorList>
    </citation>
    <scope>NUCLEOTIDE SEQUENCE [LARGE SCALE GENOMIC DNA]</scope>
    <source>
        <strain evidence="9">CBS 270.75 / DBVPG 7215 / KCTC 17166 / NRRL Y-17582</strain>
    </source>
</reference>
<name>G8JUW2_ERECY</name>
<dbReference type="EMBL" id="CP002502">
    <property type="protein sequence ID" value="AET40441.1"/>
    <property type="molecule type" value="Genomic_DNA"/>
</dbReference>
<dbReference type="STRING" id="931890.G8JUW2"/>
<dbReference type="KEGG" id="erc:Ecym_6037"/>
<dbReference type="OrthoDB" id="340608at2759"/>
<evidence type="ECO:0000256" key="6">
    <source>
        <dbReference type="PIRNR" id="PIRNR015840"/>
    </source>
</evidence>
<dbReference type="eggNOG" id="KOG2952">
    <property type="taxonomic scope" value="Eukaryota"/>
</dbReference>
<evidence type="ECO:0000256" key="7">
    <source>
        <dbReference type="SAM" id="Phobius"/>
    </source>
</evidence>
<dbReference type="FunCoup" id="G8JUW2">
    <property type="interactions" value="368"/>
</dbReference>
<evidence type="ECO:0000313" key="9">
    <source>
        <dbReference type="Proteomes" id="UP000006790"/>
    </source>
</evidence>
<dbReference type="PANTHER" id="PTHR10926">
    <property type="entry name" value="CELL CYCLE CONTROL PROTEIN 50"/>
    <property type="match status" value="1"/>
</dbReference>
<organism evidence="8 9">
    <name type="scientific">Eremothecium cymbalariae (strain CBS 270.75 / DBVPG 7215 / KCTC 17166 / NRRL Y-17582)</name>
    <name type="common">Yeast</name>
    <dbReference type="NCBI Taxonomy" id="931890"/>
    <lineage>
        <taxon>Eukaryota</taxon>
        <taxon>Fungi</taxon>
        <taxon>Dikarya</taxon>
        <taxon>Ascomycota</taxon>
        <taxon>Saccharomycotina</taxon>
        <taxon>Saccharomycetes</taxon>
        <taxon>Saccharomycetales</taxon>
        <taxon>Saccharomycetaceae</taxon>
        <taxon>Eremothecium</taxon>
    </lineage>
</organism>
<evidence type="ECO:0008006" key="10">
    <source>
        <dbReference type="Google" id="ProtNLM"/>
    </source>
</evidence>
<gene>
    <name evidence="8" type="ordered locus">Ecym_6037</name>
</gene>
<feature type="transmembrane region" description="Helical" evidence="7">
    <location>
        <begin position="50"/>
        <end position="70"/>
    </location>
</feature>
<feature type="transmembrane region" description="Helical" evidence="7">
    <location>
        <begin position="337"/>
        <end position="359"/>
    </location>
</feature>
<dbReference type="AlphaFoldDB" id="G8JUW2"/>
<evidence type="ECO:0000256" key="3">
    <source>
        <dbReference type="ARBA" id="ARBA00022692"/>
    </source>
</evidence>
<evidence type="ECO:0000256" key="5">
    <source>
        <dbReference type="ARBA" id="ARBA00023136"/>
    </source>
</evidence>
<accession>G8JUW2</accession>
<dbReference type="OMA" id="TWNNDQP"/>
<dbReference type="PIRSF" id="PIRSF015840">
    <property type="entry name" value="DUF284_TM_euk"/>
    <property type="match status" value="1"/>
</dbReference>
<keyword evidence="4 7" id="KW-1133">Transmembrane helix</keyword>
<dbReference type="GeneID" id="11468793"/>
<dbReference type="GO" id="GO:0045332">
    <property type="term" value="P:phospholipid translocation"/>
    <property type="evidence" value="ECO:0007669"/>
    <property type="project" value="UniProtKB-UniRule"/>
</dbReference>
<dbReference type="PANTHER" id="PTHR10926:SF0">
    <property type="entry name" value="CDC50, ISOFORM A"/>
    <property type="match status" value="1"/>
</dbReference>
<dbReference type="InParanoid" id="G8JUW2"/>
<comment type="similarity">
    <text evidence="2 6">Belongs to the CDC50/LEM3 family.</text>
</comment>
<evidence type="ECO:0000256" key="2">
    <source>
        <dbReference type="ARBA" id="ARBA00009457"/>
    </source>
</evidence>
<dbReference type="Pfam" id="PF03381">
    <property type="entry name" value="CDC50"/>
    <property type="match status" value="1"/>
</dbReference>
<dbReference type="HOGENOM" id="CLU_025025_0_1_1"/>